<gene>
    <name evidence="5" type="ORF">SEV965_LOCUS31535</name>
    <name evidence="4" type="ORF">ZHD862_LOCUS33120</name>
</gene>
<proteinExistence type="inferred from homology"/>
<accession>A0A815KVB9</accession>
<evidence type="ECO:0000256" key="2">
    <source>
        <dbReference type="ARBA" id="ARBA00022679"/>
    </source>
</evidence>
<sequence>MTEKERTLIAKTHEHFGTCLTNEMLKNDLQKLGVSSGMTLLVHCSLSKIGWICGGPVTVIQVLLDLLGPEGTLIMPSHTSDNSDPKYWVNPPVPSEWLDVIRKSMPPYQPDIAPTRYMGILAETFRKWPGVLRSEHPQHSMMALGKKAKQIIDNHIDSCSEQSPIARLYDCHDNGYVLLLGVKHGNNTSLHLAEYRFFINNNFEKNFLTGASIINRQTNTRQWFEWNDYDYTADDFNDIGNAFEAIEGNANIGNVGLAQSRLMKQYLVVDFALQWMNKNRTKQ</sequence>
<dbReference type="EMBL" id="CAJNOU010003665">
    <property type="protein sequence ID" value="CAF1402945.1"/>
    <property type="molecule type" value="Genomic_DNA"/>
</dbReference>
<dbReference type="GO" id="GO:0008080">
    <property type="term" value="F:N-acetyltransferase activity"/>
    <property type="evidence" value="ECO:0007669"/>
    <property type="project" value="InterPro"/>
</dbReference>
<protein>
    <recommendedName>
        <fullName evidence="7">Aminoglycoside N(3)-acetyltransferase</fullName>
    </recommendedName>
</protein>
<dbReference type="PANTHER" id="PTHR11104:SF0">
    <property type="entry name" value="SPBETA PROPHAGE-DERIVED AMINOGLYCOSIDE N(3')-ACETYLTRANSFERASE-LIKE PROTEIN YOKD"/>
    <property type="match status" value="1"/>
</dbReference>
<organism evidence="4 6">
    <name type="scientific">Rotaria sordida</name>
    <dbReference type="NCBI Taxonomy" id="392033"/>
    <lineage>
        <taxon>Eukaryota</taxon>
        <taxon>Metazoa</taxon>
        <taxon>Spiralia</taxon>
        <taxon>Gnathifera</taxon>
        <taxon>Rotifera</taxon>
        <taxon>Eurotatoria</taxon>
        <taxon>Bdelloidea</taxon>
        <taxon>Philodinida</taxon>
        <taxon>Philodinidae</taxon>
        <taxon>Rotaria</taxon>
    </lineage>
</organism>
<dbReference type="PANTHER" id="PTHR11104">
    <property type="entry name" value="AMINOGLYCOSIDE N3-ACETYLTRANSFERASE"/>
    <property type="match status" value="1"/>
</dbReference>
<evidence type="ECO:0000313" key="5">
    <source>
        <dbReference type="EMBL" id="CAF1402945.1"/>
    </source>
</evidence>
<dbReference type="InterPro" id="IPR003679">
    <property type="entry name" value="Amioglycoside_AcTrfase"/>
</dbReference>
<keyword evidence="3" id="KW-0012">Acyltransferase</keyword>
<comment type="caution">
    <text evidence="4">The sequence shown here is derived from an EMBL/GenBank/DDBJ whole genome shotgun (WGS) entry which is preliminary data.</text>
</comment>
<dbReference type="EMBL" id="CAJNOT010003808">
    <property type="protein sequence ID" value="CAF1400793.1"/>
    <property type="molecule type" value="Genomic_DNA"/>
</dbReference>
<reference evidence="4" key="1">
    <citation type="submission" date="2021-02" db="EMBL/GenBank/DDBJ databases">
        <authorList>
            <person name="Nowell W R."/>
        </authorList>
    </citation>
    <scope>NUCLEOTIDE SEQUENCE</scope>
</reference>
<name>A0A815KVB9_9BILA</name>
<dbReference type="AlphaFoldDB" id="A0A815KVB9"/>
<dbReference type="GO" id="GO:0046677">
    <property type="term" value="P:response to antibiotic"/>
    <property type="evidence" value="ECO:0007669"/>
    <property type="project" value="InterPro"/>
</dbReference>
<dbReference type="SUPFAM" id="SSF110710">
    <property type="entry name" value="TTHA0583/YokD-like"/>
    <property type="match status" value="1"/>
</dbReference>
<dbReference type="Proteomes" id="UP000663889">
    <property type="component" value="Unassembled WGS sequence"/>
</dbReference>
<dbReference type="Proteomes" id="UP000663864">
    <property type="component" value="Unassembled WGS sequence"/>
</dbReference>
<comment type="similarity">
    <text evidence="1">Belongs to the antibiotic N-acetyltransferase family.</text>
</comment>
<evidence type="ECO:0000313" key="6">
    <source>
        <dbReference type="Proteomes" id="UP000663864"/>
    </source>
</evidence>
<dbReference type="InterPro" id="IPR028345">
    <property type="entry name" value="Antibiotic_NAT-like"/>
</dbReference>
<keyword evidence="2" id="KW-0808">Transferase</keyword>
<dbReference type="Pfam" id="PF02522">
    <property type="entry name" value="Antibiotic_NAT"/>
    <property type="match status" value="1"/>
</dbReference>
<evidence type="ECO:0008006" key="7">
    <source>
        <dbReference type="Google" id="ProtNLM"/>
    </source>
</evidence>
<evidence type="ECO:0000313" key="4">
    <source>
        <dbReference type="EMBL" id="CAF1400793.1"/>
    </source>
</evidence>
<evidence type="ECO:0000256" key="3">
    <source>
        <dbReference type="ARBA" id="ARBA00023315"/>
    </source>
</evidence>
<evidence type="ECO:0000256" key="1">
    <source>
        <dbReference type="ARBA" id="ARBA00006383"/>
    </source>
</evidence>